<dbReference type="GO" id="GO:0000155">
    <property type="term" value="F:phosphorelay sensor kinase activity"/>
    <property type="evidence" value="ECO:0007669"/>
    <property type="project" value="InterPro"/>
</dbReference>
<dbReference type="Pfam" id="PF02518">
    <property type="entry name" value="HATPase_c"/>
    <property type="match status" value="1"/>
</dbReference>
<dbReference type="SUPFAM" id="SSF158472">
    <property type="entry name" value="HAMP domain-like"/>
    <property type="match status" value="1"/>
</dbReference>
<evidence type="ECO:0000256" key="12">
    <source>
        <dbReference type="ARBA" id="ARBA00022801"/>
    </source>
</evidence>
<keyword evidence="11 28" id="KW-0418">Kinase</keyword>
<dbReference type="SMART" id="SM00304">
    <property type="entry name" value="HAMP"/>
    <property type="match status" value="1"/>
</dbReference>
<dbReference type="Pfam" id="PF00672">
    <property type="entry name" value="HAMP"/>
    <property type="match status" value="1"/>
</dbReference>
<dbReference type="AlphaFoldDB" id="A0A1A3NPV4"/>
<evidence type="ECO:0000256" key="25">
    <source>
        <dbReference type="SAM" id="Phobius"/>
    </source>
</evidence>
<evidence type="ECO:0000256" key="21">
    <source>
        <dbReference type="ARBA" id="ARBA00023211"/>
    </source>
</evidence>
<evidence type="ECO:0000256" key="23">
    <source>
        <dbReference type="ARBA" id="ARBA00041776"/>
    </source>
</evidence>
<comment type="cofactor">
    <cofactor evidence="2">
        <name>Mn(2+)</name>
        <dbReference type="ChEBI" id="CHEBI:29035"/>
    </cofactor>
</comment>
<dbReference type="RefSeq" id="WP_065145691.1">
    <property type="nucleotide sequence ID" value="NZ_LZLS01000181.1"/>
</dbReference>
<evidence type="ECO:0000256" key="5">
    <source>
        <dbReference type="ARBA" id="ARBA00012438"/>
    </source>
</evidence>
<evidence type="ECO:0000256" key="18">
    <source>
        <dbReference type="ARBA" id="ARBA00023016"/>
    </source>
</evidence>
<dbReference type="SUPFAM" id="SSF47384">
    <property type="entry name" value="Homodimeric domain of signal transducing histidine kinase"/>
    <property type="match status" value="1"/>
</dbReference>
<dbReference type="PROSITE" id="PS50885">
    <property type="entry name" value="HAMP"/>
    <property type="match status" value="1"/>
</dbReference>
<keyword evidence="6" id="KW-1003">Cell membrane</keyword>
<dbReference type="InterPro" id="IPR003661">
    <property type="entry name" value="HisK_dim/P_dom"/>
</dbReference>
<dbReference type="PRINTS" id="PR00344">
    <property type="entry name" value="BCTRLSENSOR"/>
</dbReference>
<dbReference type="SMART" id="SM00387">
    <property type="entry name" value="HATPase_c"/>
    <property type="match status" value="1"/>
</dbReference>
<dbReference type="EC" id="2.7.13.3" evidence="5"/>
<keyword evidence="10" id="KW-0547">Nucleotide-binding</keyword>
<dbReference type="SMART" id="SM00388">
    <property type="entry name" value="HisKA"/>
    <property type="match status" value="1"/>
</dbReference>
<evidence type="ECO:0000256" key="9">
    <source>
        <dbReference type="ARBA" id="ARBA00022692"/>
    </source>
</evidence>
<dbReference type="FunFam" id="3.30.565.10:FF:000066">
    <property type="entry name" value="Two-component sensor kinase MprB"/>
    <property type="match status" value="1"/>
</dbReference>
<comment type="subcellular location">
    <subcellularLocation>
        <location evidence="4">Cell membrane</location>
        <topology evidence="4">Multi-pass membrane protein</topology>
    </subcellularLocation>
</comment>
<dbReference type="InterPro" id="IPR036890">
    <property type="entry name" value="HATPase_C_sf"/>
</dbReference>
<feature type="compositionally biased region" description="Basic and acidic residues" evidence="24">
    <location>
        <begin position="487"/>
        <end position="501"/>
    </location>
</feature>
<keyword evidence="9 25" id="KW-0812">Transmembrane</keyword>
<dbReference type="InterPro" id="IPR036097">
    <property type="entry name" value="HisK_dim/P_sf"/>
</dbReference>
<dbReference type="InterPro" id="IPR004358">
    <property type="entry name" value="Sig_transdc_His_kin-like_C"/>
</dbReference>
<feature type="region of interest" description="Disordered" evidence="24">
    <location>
        <begin position="465"/>
        <end position="524"/>
    </location>
</feature>
<dbReference type="Gene3D" id="1.10.287.130">
    <property type="match status" value="1"/>
</dbReference>
<comment type="catalytic activity">
    <reaction evidence="1">
        <text>ATP + protein L-histidine = ADP + protein N-phospho-L-histidine.</text>
        <dbReference type="EC" id="2.7.13.3"/>
    </reaction>
</comment>
<dbReference type="GO" id="GO:0005886">
    <property type="term" value="C:plasma membrane"/>
    <property type="evidence" value="ECO:0007669"/>
    <property type="project" value="UniProtKB-SubCell"/>
</dbReference>
<keyword evidence="18" id="KW-0346">Stress response</keyword>
<evidence type="ECO:0000256" key="11">
    <source>
        <dbReference type="ARBA" id="ARBA00022777"/>
    </source>
</evidence>
<evidence type="ECO:0000256" key="1">
    <source>
        <dbReference type="ARBA" id="ARBA00000085"/>
    </source>
</evidence>
<dbReference type="EMBL" id="LZLS01000181">
    <property type="protein sequence ID" value="OBK23094.1"/>
    <property type="molecule type" value="Genomic_DNA"/>
</dbReference>
<protein>
    <recommendedName>
        <fullName evidence="22">Signal transduction histidine-protein kinase/phosphatase MprB</fullName>
        <ecNumber evidence="5">2.7.13.3</ecNumber>
    </recommendedName>
    <alternativeName>
        <fullName evidence="23">Mycobacterial persistence regulator B</fullName>
    </alternativeName>
</protein>
<name>A0A1A3NPV4_MYCAS</name>
<evidence type="ECO:0000256" key="14">
    <source>
        <dbReference type="ARBA" id="ARBA00022842"/>
    </source>
</evidence>
<dbReference type="OrthoDB" id="9786919at2"/>
<dbReference type="PANTHER" id="PTHR44936">
    <property type="entry name" value="SENSOR PROTEIN CREC"/>
    <property type="match status" value="1"/>
</dbReference>
<evidence type="ECO:0000256" key="24">
    <source>
        <dbReference type="SAM" id="MobiDB-lite"/>
    </source>
</evidence>
<dbReference type="CDD" id="cd00075">
    <property type="entry name" value="HATPase"/>
    <property type="match status" value="1"/>
</dbReference>
<evidence type="ECO:0000259" key="27">
    <source>
        <dbReference type="PROSITE" id="PS50885"/>
    </source>
</evidence>
<evidence type="ECO:0000256" key="6">
    <source>
        <dbReference type="ARBA" id="ARBA00022475"/>
    </source>
</evidence>
<organism evidence="28 29">
    <name type="scientific">Mycobacterium asiaticum</name>
    <dbReference type="NCBI Taxonomy" id="1790"/>
    <lineage>
        <taxon>Bacteria</taxon>
        <taxon>Bacillati</taxon>
        <taxon>Actinomycetota</taxon>
        <taxon>Actinomycetes</taxon>
        <taxon>Mycobacteriales</taxon>
        <taxon>Mycobacteriaceae</taxon>
        <taxon>Mycobacterium</taxon>
    </lineage>
</organism>
<dbReference type="CDD" id="cd06225">
    <property type="entry name" value="HAMP"/>
    <property type="match status" value="1"/>
</dbReference>
<dbReference type="GO" id="GO:0005524">
    <property type="term" value="F:ATP binding"/>
    <property type="evidence" value="ECO:0007669"/>
    <property type="project" value="UniProtKB-KW"/>
</dbReference>
<dbReference type="InterPro" id="IPR003594">
    <property type="entry name" value="HATPase_dom"/>
</dbReference>
<dbReference type="CDD" id="cd00082">
    <property type="entry name" value="HisKA"/>
    <property type="match status" value="1"/>
</dbReference>
<evidence type="ECO:0000313" key="28">
    <source>
        <dbReference type="EMBL" id="OBK23094.1"/>
    </source>
</evidence>
<dbReference type="InterPro" id="IPR005467">
    <property type="entry name" value="His_kinase_dom"/>
</dbReference>
<evidence type="ECO:0000256" key="17">
    <source>
        <dbReference type="ARBA" id="ARBA00023012"/>
    </source>
</evidence>
<dbReference type="Proteomes" id="UP000093928">
    <property type="component" value="Unassembled WGS sequence"/>
</dbReference>
<keyword evidence="14" id="KW-0460">Magnesium</keyword>
<keyword evidence="17" id="KW-0902">Two-component regulatory system</keyword>
<keyword evidence="7" id="KW-0597">Phosphoprotein</keyword>
<dbReference type="SUPFAM" id="SSF55874">
    <property type="entry name" value="ATPase domain of HSP90 chaperone/DNA topoisomerase II/histidine kinase"/>
    <property type="match status" value="1"/>
</dbReference>
<evidence type="ECO:0000256" key="7">
    <source>
        <dbReference type="ARBA" id="ARBA00022553"/>
    </source>
</evidence>
<evidence type="ECO:0000256" key="19">
    <source>
        <dbReference type="ARBA" id="ARBA00023026"/>
    </source>
</evidence>
<evidence type="ECO:0000256" key="16">
    <source>
        <dbReference type="ARBA" id="ARBA00022989"/>
    </source>
</evidence>
<evidence type="ECO:0000256" key="22">
    <source>
        <dbReference type="ARBA" id="ARBA00040454"/>
    </source>
</evidence>
<reference evidence="28 29" key="1">
    <citation type="submission" date="2016-06" db="EMBL/GenBank/DDBJ databases">
        <authorList>
            <person name="Kjaerup R.B."/>
            <person name="Dalgaard T.S."/>
            <person name="Juul-Madsen H.R."/>
        </authorList>
    </citation>
    <scope>NUCLEOTIDE SEQUENCE [LARGE SCALE GENOMIC DNA]</scope>
    <source>
        <strain evidence="28 29">1165133.8</strain>
    </source>
</reference>
<keyword evidence="15" id="KW-0904">Protein phosphatase</keyword>
<evidence type="ECO:0000256" key="20">
    <source>
        <dbReference type="ARBA" id="ARBA00023136"/>
    </source>
</evidence>
<keyword evidence="8" id="KW-0808">Transferase</keyword>
<evidence type="ECO:0000256" key="4">
    <source>
        <dbReference type="ARBA" id="ARBA00004651"/>
    </source>
</evidence>
<feature type="compositionally biased region" description="Low complexity" evidence="24">
    <location>
        <begin position="505"/>
        <end position="518"/>
    </location>
</feature>
<dbReference type="Gene3D" id="3.30.565.10">
    <property type="entry name" value="Histidine kinase-like ATPase, C-terminal domain"/>
    <property type="match status" value="1"/>
</dbReference>
<dbReference type="PROSITE" id="PS50109">
    <property type="entry name" value="HIS_KIN"/>
    <property type="match status" value="1"/>
</dbReference>
<evidence type="ECO:0000313" key="29">
    <source>
        <dbReference type="Proteomes" id="UP000093928"/>
    </source>
</evidence>
<feature type="domain" description="Histidine kinase" evidence="26">
    <location>
        <begin position="249"/>
        <end position="469"/>
    </location>
</feature>
<keyword evidence="19" id="KW-0843">Virulence</keyword>
<keyword evidence="12" id="KW-0378">Hydrolase</keyword>
<evidence type="ECO:0000256" key="2">
    <source>
        <dbReference type="ARBA" id="ARBA00001936"/>
    </source>
</evidence>
<dbReference type="Pfam" id="PF00512">
    <property type="entry name" value="HisKA"/>
    <property type="match status" value="1"/>
</dbReference>
<comment type="caution">
    <text evidence="28">The sequence shown here is derived from an EMBL/GenBank/DDBJ whole genome shotgun (WGS) entry which is preliminary data.</text>
</comment>
<dbReference type="GO" id="GO:0004721">
    <property type="term" value="F:phosphoprotein phosphatase activity"/>
    <property type="evidence" value="ECO:0007669"/>
    <property type="project" value="UniProtKB-KW"/>
</dbReference>
<evidence type="ECO:0000256" key="13">
    <source>
        <dbReference type="ARBA" id="ARBA00022840"/>
    </source>
</evidence>
<comment type="cofactor">
    <cofactor evidence="3">
        <name>Mg(2+)</name>
        <dbReference type="ChEBI" id="CHEBI:18420"/>
    </cofactor>
</comment>
<evidence type="ECO:0000259" key="26">
    <source>
        <dbReference type="PROSITE" id="PS50109"/>
    </source>
</evidence>
<proteinExistence type="predicted"/>
<keyword evidence="13" id="KW-0067">ATP-binding</keyword>
<dbReference type="Gene3D" id="6.10.340.10">
    <property type="match status" value="1"/>
</dbReference>
<evidence type="ECO:0000256" key="10">
    <source>
        <dbReference type="ARBA" id="ARBA00022741"/>
    </source>
</evidence>
<feature type="domain" description="HAMP" evidence="27">
    <location>
        <begin position="189"/>
        <end position="241"/>
    </location>
</feature>
<dbReference type="InterPro" id="IPR003660">
    <property type="entry name" value="HAMP_dom"/>
</dbReference>
<accession>A0A1A3NPV4</accession>
<feature type="transmembrane region" description="Helical" evidence="25">
    <location>
        <begin position="165"/>
        <end position="187"/>
    </location>
</feature>
<keyword evidence="20 25" id="KW-0472">Membrane</keyword>
<feature type="transmembrane region" description="Helical" evidence="25">
    <location>
        <begin position="29"/>
        <end position="55"/>
    </location>
</feature>
<sequence>MLRFRFGRAGRRAPLRATSSLSLRWRVMLLAMSMVAMVVVLMSFAVYAVISAALYSDIDNQLQSRAQLLIASGSLAADPGKAIEGTAYSDVNAMLVNPGKSIYTANQPGQTLPVGAPEKAVIRGELFMSRRTASDQRVLAIHLNNGSSLLISKSLRPTEAVMGKLRFVLLMVGGVGVAVAAVAGGMVTRAGLRPVGRLTEAAERVARTDDLRPIPVFGSDELARLTEAFNLMLRALAESRERQARLVTDAGHELRTPLTSLRTNVELLMAAMEPGAPRLPEQEMVDLRTDVIAQIEELSTLVGDLVDLTRSDAGHAVHEPVDMADVIDRSLERVRRRRNDIHFDVAVIPWQVYGDSAGLSRAALNLMDNAAKWSPPGGHVGVTLRQLDPSHAELVVSDQGPGISPQERRLVFERFYRSTSARAMPGSGLGLAIVKQVVLNHGGSLRVEDTEPGGQPPGTSIYVLLPGRPMPAPTYSASTENDAADTPNRDLKKDPEKDPAKGARRNSASSANSRGSSNVISVDS</sequence>
<gene>
    <name evidence="28" type="ORF">A5634_06150</name>
</gene>
<dbReference type="PANTHER" id="PTHR44936:SF9">
    <property type="entry name" value="SENSOR PROTEIN CREC"/>
    <property type="match status" value="1"/>
</dbReference>
<evidence type="ECO:0000256" key="8">
    <source>
        <dbReference type="ARBA" id="ARBA00022679"/>
    </source>
</evidence>
<dbReference type="InterPro" id="IPR050980">
    <property type="entry name" value="2C_sensor_his_kinase"/>
</dbReference>
<keyword evidence="21" id="KW-0464">Manganese</keyword>
<keyword evidence="16 25" id="KW-1133">Transmembrane helix</keyword>
<evidence type="ECO:0000256" key="3">
    <source>
        <dbReference type="ARBA" id="ARBA00001946"/>
    </source>
</evidence>
<evidence type="ECO:0000256" key="15">
    <source>
        <dbReference type="ARBA" id="ARBA00022912"/>
    </source>
</evidence>